<evidence type="ECO:0000256" key="4">
    <source>
        <dbReference type="ARBA" id="ARBA00020268"/>
    </source>
</evidence>
<dbReference type="CDD" id="cd13137">
    <property type="entry name" value="MATE_NorM_like"/>
    <property type="match status" value="1"/>
</dbReference>
<feature type="transmembrane region" description="Helical" evidence="13">
    <location>
        <begin position="317"/>
        <end position="340"/>
    </location>
</feature>
<dbReference type="InterPro" id="IPR050222">
    <property type="entry name" value="MATE_MdtK"/>
</dbReference>
<dbReference type="GO" id="GO:0015297">
    <property type="term" value="F:antiporter activity"/>
    <property type="evidence" value="ECO:0007669"/>
    <property type="project" value="UniProtKB-KW"/>
</dbReference>
<dbReference type="GO" id="GO:0042910">
    <property type="term" value="F:xenobiotic transmembrane transporter activity"/>
    <property type="evidence" value="ECO:0007669"/>
    <property type="project" value="InterPro"/>
</dbReference>
<feature type="transmembrane region" description="Helical" evidence="13">
    <location>
        <begin position="12"/>
        <end position="33"/>
    </location>
</feature>
<evidence type="ECO:0000256" key="7">
    <source>
        <dbReference type="ARBA" id="ARBA00022475"/>
    </source>
</evidence>
<dbReference type="PANTHER" id="PTHR43298:SF2">
    <property type="entry name" value="FMN_FAD EXPORTER YEEO-RELATED"/>
    <property type="match status" value="1"/>
</dbReference>
<dbReference type="NCBIfam" id="TIGR00797">
    <property type="entry name" value="matE"/>
    <property type="match status" value="1"/>
</dbReference>
<dbReference type="EMBL" id="JAFHBD010000018">
    <property type="protein sequence ID" value="MBN2953169.1"/>
    <property type="molecule type" value="Genomic_DNA"/>
</dbReference>
<dbReference type="PIRSF" id="PIRSF006603">
    <property type="entry name" value="DinF"/>
    <property type="match status" value="1"/>
</dbReference>
<comment type="similarity">
    <text evidence="3">Belongs to the multi antimicrobial extrusion (MATE) (TC 2.A.66.1) family.</text>
</comment>
<reference evidence="14" key="1">
    <citation type="submission" date="2021-02" db="EMBL/GenBank/DDBJ databases">
        <title>Metagenome-assembled genomes from human diarrheal sample B26.</title>
        <authorList>
            <person name="Ateba T.P."/>
            <person name="Alayande K.A."/>
            <person name="Mwanza M."/>
        </authorList>
    </citation>
    <scope>NUCLEOTIDE SEQUENCE</scope>
    <source>
        <strain evidence="14">06WH</strain>
    </source>
</reference>
<evidence type="ECO:0000256" key="10">
    <source>
        <dbReference type="ARBA" id="ARBA00023065"/>
    </source>
</evidence>
<sequence length="457" mass="49758">MENTNVLFDRKRLVRLIVPLIMEQVLAVTVGMADMVMVSGAGETAVSGISLVNTICVLLIVIFTSMASGGSVVGAQFLGSGDKKTACHAAEQLVMICGLIALVICGISFFGNRWILRVVYGSVEEQVMAYAVEYFFITSLSFPFLGIYNAGAALFRVMGNSNISMVTSIVMNALNIIGNAVFVFGFDMGVAGVALSTLISRAFASVVILVLLHQEKYEIHCTKWFLAGWDKEMLKKIFSIGVPQALENSMFQIGKLLTQSMIAGFGTASIAANACAMTVEQLAFMPGSAMGLAMTTVVGQCVGAGDYKQARSYTKKLITGAYAFLWILNILLLAAAPLFAGAYNLSDGAYRMAVIVIRYHSICCMMIWPLAFTLPNTMRSAGDAKFTMTVSILSMWFVRIALAYLIGVSFHVGLLGVWIAQTLDWVVRAGFYIVRYFGHKWENKSVVRQQEKEILTE</sequence>
<comment type="function">
    <text evidence="1">Multidrug efflux pump.</text>
</comment>
<name>A0A938ZBL9_9FIRM</name>
<comment type="subcellular location">
    <subcellularLocation>
        <location evidence="2">Cell membrane</location>
        <topology evidence="2">Multi-pass membrane protein</topology>
    </subcellularLocation>
</comment>
<evidence type="ECO:0000256" key="13">
    <source>
        <dbReference type="SAM" id="Phobius"/>
    </source>
</evidence>
<feature type="transmembrane region" description="Helical" evidence="13">
    <location>
        <begin position="163"/>
        <end position="184"/>
    </location>
</feature>
<dbReference type="Pfam" id="PF01554">
    <property type="entry name" value="MatE"/>
    <property type="match status" value="2"/>
</dbReference>
<keyword evidence="5" id="KW-0813">Transport</keyword>
<feature type="transmembrane region" description="Helical" evidence="13">
    <location>
        <begin position="190"/>
        <end position="212"/>
    </location>
</feature>
<dbReference type="AlphaFoldDB" id="A0A938ZBL9"/>
<feature type="transmembrane region" description="Helical" evidence="13">
    <location>
        <begin position="45"/>
        <end position="73"/>
    </location>
</feature>
<evidence type="ECO:0000313" key="14">
    <source>
        <dbReference type="EMBL" id="MBN2953169.1"/>
    </source>
</evidence>
<organism evidence="14 15">
    <name type="scientific">Fusicatenibacter saccharivorans</name>
    <dbReference type="NCBI Taxonomy" id="1150298"/>
    <lineage>
        <taxon>Bacteria</taxon>
        <taxon>Bacillati</taxon>
        <taxon>Bacillota</taxon>
        <taxon>Clostridia</taxon>
        <taxon>Lachnospirales</taxon>
        <taxon>Lachnospiraceae</taxon>
        <taxon>Fusicatenibacter</taxon>
    </lineage>
</organism>
<keyword evidence="10" id="KW-0406">Ion transport</keyword>
<feature type="transmembrane region" description="Helical" evidence="13">
    <location>
        <begin position="93"/>
        <end position="115"/>
    </location>
</feature>
<feature type="transmembrane region" description="Helical" evidence="13">
    <location>
        <begin position="352"/>
        <end position="374"/>
    </location>
</feature>
<evidence type="ECO:0000256" key="3">
    <source>
        <dbReference type="ARBA" id="ARBA00010199"/>
    </source>
</evidence>
<evidence type="ECO:0000256" key="9">
    <source>
        <dbReference type="ARBA" id="ARBA00022989"/>
    </source>
</evidence>
<evidence type="ECO:0000256" key="5">
    <source>
        <dbReference type="ARBA" id="ARBA00022448"/>
    </source>
</evidence>
<dbReference type="PANTHER" id="PTHR43298">
    <property type="entry name" value="MULTIDRUG RESISTANCE PROTEIN NORM-RELATED"/>
    <property type="match status" value="1"/>
</dbReference>
<keyword evidence="8 13" id="KW-0812">Transmembrane</keyword>
<keyword evidence="7" id="KW-1003">Cell membrane</keyword>
<keyword evidence="9 13" id="KW-1133">Transmembrane helix</keyword>
<gene>
    <name evidence="14" type="ORF">JTJ23_06120</name>
</gene>
<feature type="transmembrane region" description="Helical" evidence="13">
    <location>
        <begin position="127"/>
        <end position="151"/>
    </location>
</feature>
<evidence type="ECO:0000256" key="11">
    <source>
        <dbReference type="ARBA" id="ARBA00023136"/>
    </source>
</evidence>
<keyword evidence="6" id="KW-0050">Antiport</keyword>
<evidence type="ECO:0000313" key="15">
    <source>
        <dbReference type="Proteomes" id="UP000737612"/>
    </source>
</evidence>
<dbReference type="GO" id="GO:0005886">
    <property type="term" value="C:plasma membrane"/>
    <property type="evidence" value="ECO:0007669"/>
    <property type="project" value="UniProtKB-SubCell"/>
</dbReference>
<evidence type="ECO:0000256" key="1">
    <source>
        <dbReference type="ARBA" id="ARBA00003408"/>
    </source>
</evidence>
<dbReference type="InterPro" id="IPR048279">
    <property type="entry name" value="MdtK-like"/>
</dbReference>
<keyword evidence="11 13" id="KW-0472">Membrane</keyword>
<evidence type="ECO:0000256" key="6">
    <source>
        <dbReference type="ARBA" id="ARBA00022449"/>
    </source>
</evidence>
<accession>A0A938ZBL9</accession>
<proteinExistence type="inferred from homology"/>
<evidence type="ECO:0000256" key="8">
    <source>
        <dbReference type="ARBA" id="ARBA00022692"/>
    </source>
</evidence>
<dbReference type="Proteomes" id="UP000737612">
    <property type="component" value="Unassembled WGS sequence"/>
</dbReference>
<evidence type="ECO:0000256" key="12">
    <source>
        <dbReference type="ARBA" id="ARBA00031636"/>
    </source>
</evidence>
<evidence type="ECO:0000256" key="2">
    <source>
        <dbReference type="ARBA" id="ARBA00004651"/>
    </source>
</evidence>
<dbReference type="GO" id="GO:0006811">
    <property type="term" value="P:monoatomic ion transport"/>
    <property type="evidence" value="ECO:0007669"/>
    <property type="project" value="UniProtKB-KW"/>
</dbReference>
<dbReference type="InterPro" id="IPR002528">
    <property type="entry name" value="MATE_fam"/>
</dbReference>
<comment type="caution">
    <text evidence="14">The sequence shown here is derived from an EMBL/GenBank/DDBJ whole genome shotgun (WGS) entry which is preliminary data.</text>
</comment>
<protein>
    <recommendedName>
        <fullName evidence="4">Probable multidrug resistance protein NorM</fullName>
    </recommendedName>
    <alternativeName>
        <fullName evidence="12">Multidrug-efflux transporter</fullName>
    </alternativeName>
</protein>